<dbReference type="EC" id="3.1.3.48" evidence="1"/>
<dbReference type="Pfam" id="PF01451">
    <property type="entry name" value="LMWPc"/>
    <property type="match status" value="1"/>
</dbReference>
<protein>
    <recommendedName>
        <fullName evidence="1">protein-tyrosine-phosphatase</fullName>
        <ecNumber evidence="1">3.1.3.48</ecNumber>
    </recommendedName>
</protein>
<feature type="domain" description="Phosphotyrosine protein phosphatase I" evidence="2">
    <location>
        <begin position="2"/>
        <end position="45"/>
    </location>
</feature>
<evidence type="ECO:0000259" key="2">
    <source>
        <dbReference type="Pfam" id="PF01451"/>
    </source>
</evidence>
<dbReference type="InterPro" id="IPR023485">
    <property type="entry name" value="Ptyr_pPase"/>
</dbReference>
<dbReference type="EMBL" id="AMQQ01000014">
    <property type="protein sequence ID" value="EKJ96059.1"/>
    <property type="molecule type" value="Genomic_DNA"/>
</dbReference>
<dbReference type="PANTHER" id="PTHR11717:SF7">
    <property type="entry name" value="LOW MOLECULAR WEIGHT PHOSPHOTYROSINE PROTEIN PHOSPHATASE"/>
    <property type="match status" value="1"/>
</dbReference>
<name>A0ABP2RV70_RHILU</name>
<sequence length="178" mass="19692">MGNICRSPLAEGILRNLADSAALHQLTVDSAGTGGWHRGDAPDPAIHRLGAPARYRYFTSTGETGHCGGFRDLRSGIRHGRKQSGEPAAIEFRKAPAQNPSFHGICRRASRERPRSLLRGRGRIPHSLQHAFGGMQIAARKDRAGPRLVKRKHLFDDIGPATHRFLRRHQHKAPDRKG</sequence>
<organism evidence="3 4">
    <name type="scientific">Bradyrhizobium lupini HPC(L)</name>
    <dbReference type="NCBI Taxonomy" id="1229491"/>
    <lineage>
        <taxon>Bacteria</taxon>
        <taxon>Pseudomonadati</taxon>
        <taxon>Pseudomonadota</taxon>
        <taxon>Alphaproteobacteria</taxon>
        <taxon>Hyphomicrobiales</taxon>
        <taxon>Nitrobacteraceae</taxon>
        <taxon>Bradyrhizobium</taxon>
    </lineage>
</organism>
<evidence type="ECO:0000313" key="3">
    <source>
        <dbReference type="EMBL" id="EKJ96059.1"/>
    </source>
</evidence>
<evidence type="ECO:0000256" key="1">
    <source>
        <dbReference type="ARBA" id="ARBA00013064"/>
    </source>
</evidence>
<dbReference type="SUPFAM" id="SSF52788">
    <property type="entry name" value="Phosphotyrosine protein phosphatases I"/>
    <property type="match status" value="1"/>
</dbReference>
<dbReference type="Proteomes" id="UP000017668">
    <property type="component" value="Unassembled WGS sequence"/>
</dbReference>
<dbReference type="InterPro" id="IPR050438">
    <property type="entry name" value="LMW_PTPase"/>
</dbReference>
<accession>A0ABP2RV70</accession>
<dbReference type="InterPro" id="IPR036196">
    <property type="entry name" value="Ptyr_pPase_sf"/>
</dbReference>
<dbReference type="Gene3D" id="3.40.50.2300">
    <property type="match status" value="1"/>
</dbReference>
<gene>
    <name evidence="3" type="ORF">C241_09036</name>
</gene>
<comment type="caution">
    <text evidence="3">The sequence shown here is derived from an EMBL/GenBank/DDBJ whole genome shotgun (WGS) entry which is preliminary data.</text>
</comment>
<evidence type="ECO:0000313" key="4">
    <source>
        <dbReference type="Proteomes" id="UP000017668"/>
    </source>
</evidence>
<reference evidence="3 4" key="1">
    <citation type="journal article" date="2013" name="Genome Announc.">
        <title>Genome Sequence of Rhizobium lupini HPC(L) Isolated from Saline Desert Soil, Kutch (Gujarat).</title>
        <authorList>
            <person name="Agarwal L."/>
            <person name="Purohit H.J."/>
        </authorList>
    </citation>
    <scope>NUCLEOTIDE SEQUENCE [LARGE SCALE GENOMIC DNA]</scope>
    <source>
        <strain evidence="4">HPC(L)</strain>
    </source>
</reference>
<proteinExistence type="predicted"/>
<keyword evidence="4" id="KW-1185">Reference proteome</keyword>
<dbReference type="PANTHER" id="PTHR11717">
    <property type="entry name" value="LOW MOLECULAR WEIGHT PROTEIN TYROSINE PHOSPHATASE"/>
    <property type="match status" value="1"/>
</dbReference>